<dbReference type="Proteomes" id="UP000237000">
    <property type="component" value="Unassembled WGS sequence"/>
</dbReference>
<accession>A0A2P5FZM3</accession>
<sequence>MRVEAGVESAPGDGEGEVGVEKVALTKLGVVDLATGASIRQDGSSLREVVLRGGSIILGYVKDSEGTTKSMSGDRWFYTGNIGVMHPDKYLEIRAGRKDVIISGRENLSRVEVESVLYEFPAINEEAMVVPQNKSSRRRHPALS</sequence>
<dbReference type="SUPFAM" id="SSF56801">
    <property type="entry name" value="Acetyl-CoA synthetase-like"/>
    <property type="match status" value="1"/>
</dbReference>
<comment type="similarity">
    <text evidence="1">Belongs to the ATP-dependent AMP-binding enzyme family.</text>
</comment>
<evidence type="ECO:0000256" key="2">
    <source>
        <dbReference type="ARBA" id="ARBA00022598"/>
    </source>
</evidence>
<protein>
    <submittedName>
        <fullName evidence="5">AMP-dependent synthetase/ligase</fullName>
    </submittedName>
</protein>
<dbReference type="GO" id="GO:0005524">
    <property type="term" value="F:ATP binding"/>
    <property type="evidence" value="ECO:0007669"/>
    <property type="project" value="UniProtKB-KW"/>
</dbReference>
<dbReference type="EMBL" id="JXTC01000003">
    <property type="protein sequence ID" value="POO03236.1"/>
    <property type="molecule type" value="Genomic_DNA"/>
</dbReference>
<name>A0A2P5FZM3_TREOI</name>
<organism evidence="5 6">
    <name type="scientific">Trema orientale</name>
    <name type="common">Charcoal tree</name>
    <name type="synonym">Celtis orientalis</name>
    <dbReference type="NCBI Taxonomy" id="63057"/>
    <lineage>
        <taxon>Eukaryota</taxon>
        <taxon>Viridiplantae</taxon>
        <taxon>Streptophyta</taxon>
        <taxon>Embryophyta</taxon>
        <taxon>Tracheophyta</taxon>
        <taxon>Spermatophyta</taxon>
        <taxon>Magnoliopsida</taxon>
        <taxon>eudicotyledons</taxon>
        <taxon>Gunneridae</taxon>
        <taxon>Pentapetalae</taxon>
        <taxon>rosids</taxon>
        <taxon>fabids</taxon>
        <taxon>Rosales</taxon>
        <taxon>Cannabaceae</taxon>
        <taxon>Trema</taxon>
    </lineage>
</organism>
<dbReference type="GO" id="GO:0016874">
    <property type="term" value="F:ligase activity"/>
    <property type="evidence" value="ECO:0007669"/>
    <property type="project" value="UniProtKB-KW"/>
</dbReference>
<dbReference type="InParanoid" id="A0A2P5FZM3"/>
<dbReference type="AlphaFoldDB" id="A0A2P5FZM3"/>
<dbReference type="STRING" id="63057.A0A2P5FZM3"/>
<proteinExistence type="inferred from homology"/>
<keyword evidence="3" id="KW-0547">Nucleotide-binding</keyword>
<gene>
    <name evidence="5" type="ORF">TorRG33x02_012970</name>
</gene>
<reference evidence="6" key="1">
    <citation type="submission" date="2016-06" db="EMBL/GenBank/DDBJ databases">
        <title>Parallel loss of symbiosis genes in relatives of nitrogen-fixing non-legume Parasponia.</title>
        <authorList>
            <person name="Van Velzen R."/>
            <person name="Holmer R."/>
            <person name="Bu F."/>
            <person name="Rutten L."/>
            <person name="Van Zeijl A."/>
            <person name="Liu W."/>
            <person name="Santuari L."/>
            <person name="Cao Q."/>
            <person name="Sharma T."/>
            <person name="Shen D."/>
            <person name="Roswanjaya Y."/>
            <person name="Wardhani T."/>
            <person name="Kalhor M.S."/>
            <person name="Jansen J."/>
            <person name="Van den Hoogen J."/>
            <person name="Gungor B."/>
            <person name="Hartog M."/>
            <person name="Hontelez J."/>
            <person name="Verver J."/>
            <person name="Yang W.-C."/>
            <person name="Schijlen E."/>
            <person name="Repin R."/>
            <person name="Schilthuizen M."/>
            <person name="Schranz E."/>
            <person name="Heidstra R."/>
            <person name="Miyata K."/>
            <person name="Fedorova E."/>
            <person name="Kohlen W."/>
            <person name="Bisseling T."/>
            <person name="Smit S."/>
            <person name="Geurts R."/>
        </authorList>
    </citation>
    <scope>NUCLEOTIDE SEQUENCE [LARGE SCALE GENOMIC DNA]</scope>
    <source>
        <strain evidence="6">cv. RG33-2</strain>
    </source>
</reference>
<comment type="caution">
    <text evidence="5">The sequence shown here is derived from an EMBL/GenBank/DDBJ whole genome shotgun (WGS) entry which is preliminary data.</text>
</comment>
<evidence type="ECO:0000256" key="3">
    <source>
        <dbReference type="ARBA" id="ARBA00022741"/>
    </source>
</evidence>
<evidence type="ECO:0000313" key="5">
    <source>
        <dbReference type="EMBL" id="POO03236.1"/>
    </source>
</evidence>
<dbReference type="PANTHER" id="PTHR43859">
    <property type="entry name" value="ACYL-ACTIVATING ENZYME"/>
    <property type="match status" value="1"/>
</dbReference>
<keyword evidence="6" id="KW-1185">Reference proteome</keyword>
<dbReference type="Gene3D" id="2.30.38.10">
    <property type="entry name" value="Luciferase, Domain 3"/>
    <property type="match status" value="1"/>
</dbReference>
<dbReference type="PANTHER" id="PTHR43859:SF57">
    <property type="entry name" value="ACYL-ACTIVATING ENZYME 8-RELATED"/>
    <property type="match status" value="1"/>
</dbReference>
<dbReference type="OrthoDB" id="1724841at2759"/>
<evidence type="ECO:0000256" key="4">
    <source>
        <dbReference type="ARBA" id="ARBA00022840"/>
    </source>
</evidence>
<evidence type="ECO:0000313" key="6">
    <source>
        <dbReference type="Proteomes" id="UP000237000"/>
    </source>
</evidence>
<keyword evidence="4" id="KW-0067">ATP-binding</keyword>
<keyword evidence="2 5" id="KW-0436">Ligase</keyword>
<evidence type="ECO:0000256" key="1">
    <source>
        <dbReference type="ARBA" id="ARBA00006432"/>
    </source>
</evidence>